<dbReference type="Proteomes" id="UP000825935">
    <property type="component" value="Chromosome 14"/>
</dbReference>
<reference evidence="2" key="1">
    <citation type="submission" date="2021-08" db="EMBL/GenBank/DDBJ databases">
        <title>WGS assembly of Ceratopteris richardii.</title>
        <authorList>
            <person name="Marchant D.B."/>
            <person name="Chen G."/>
            <person name="Jenkins J."/>
            <person name="Shu S."/>
            <person name="Leebens-Mack J."/>
            <person name="Grimwood J."/>
            <person name="Schmutz J."/>
            <person name="Soltis P."/>
            <person name="Soltis D."/>
            <person name="Chen Z.-H."/>
        </authorList>
    </citation>
    <scope>NUCLEOTIDE SEQUENCE</scope>
    <source>
        <strain evidence="2">Whitten #5841</strain>
        <tissue evidence="2">Leaf</tissue>
    </source>
</reference>
<name>A0A8T2TFE7_CERRI</name>
<evidence type="ECO:0000256" key="1">
    <source>
        <dbReference type="SAM" id="MobiDB-lite"/>
    </source>
</evidence>
<protein>
    <submittedName>
        <fullName evidence="2">Uncharacterized protein</fullName>
    </submittedName>
</protein>
<dbReference type="AlphaFoldDB" id="A0A8T2TFE7"/>
<feature type="region of interest" description="Disordered" evidence="1">
    <location>
        <begin position="1"/>
        <end position="23"/>
    </location>
</feature>
<comment type="caution">
    <text evidence="2">The sequence shown here is derived from an EMBL/GenBank/DDBJ whole genome shotgun (WGS) entry which is preliminary data.</text>
</comment>
<dbReference type="EMBL" id="CM035419">
    <property type="protein sequence ID" value="KAH7416423.1"/>
    <property type="molecule type" value="Genomic_DNA"/>
</dbReference>
<evidence type="ECO:0000313" key="3">
    <source>
        <dbReference type="Proteomes" id="UP000825935"/>
    </source>
</evidence>
<keyword evidence="3" id="KW-1185">Reference proteome</keyword>
<gene>
    <name evidence="2" type="ORF">KP509_14G090900</name>
</gene>
<proteinExistence type="predicted"/>
<accession>A0A8T2TFE7</accession>
<sequence>MRERGFRNSRTEEFGAAAHGRERLRETEIDAPMEGDLAARQKFREIIKVYAVSDYLK</sequence>
<organism evidence="2 3">
    <name type="scientific">Ceratopteris richardii</name>
    <name type="common">Triangle waterfern</name>
    <dbReference type="NCBI Taxonomy" id="49495"/>
    <lineage>
        <taxon>Eukaryota</taxon>
        <taxon>Viridiplantae</taxon>
        <taxon>Streptophyta</taxon>
        <taxon>Embryophyta</taxon>
        <taxon>Tracheophyta</taxon>
        <taxon>Polypodiopsida</taxon>
        <taxon>Polypodiidae</taxon>
        <taxon>Polypodiales</taxon>
        <taxon>Pteridineae</taxon>
        <taxon>Pteridaceae</taxon>
        <taxon>Parkerioideae</taxon>
        <taxon>Ceratopteris</taxon>
    </lineage>
</organism>
<evidence type="ECO:0000313" key="2">
    <source>
        <dbReference type="EMBL" id="KAH7416423.1"/>
    </source>
</evidence>